<reference evidence="3" key="1">
    <citation type="submission" date="2021-11" db="EMBL/GenBank/DDBJ databases">
        <authorList>
            <person name="Herlambang A."/>
            <person name="Guo Y."/>
            <person name="Takashima Y."/>
            <person name="Nishizawa T."/>
        </authorList>
    </citation>
    <scope>NUCLEOTIDE SEQUENCE</scope>
    <source>
        <strain evidence="3">E1425</strain>
    </source>
</reference>
<dbReference type="InterPro" id="IPR013897">
    <property type="entry name" value="Duc1"/>
</dbReference>
<feature type="domain" description="Domain of unknown function at the cortex 1" evidence="2">
    <location>
        <begin position="11"/>
        <end position="326"/>
    </location>
</feature>
<dbReference type="PANTHER" id="PTHR34826:SF2">
    <property type="entry name" value="UPF0590 PROTEIN C409.17C"/>
    <property type="match status" value="1"/>
</dbReference>
<name>A0A9P3HHW8_9FUNG</name>
<dbReference type="AlphaFoldDB" id="A0A9P3HHW8"/>
<evidence type="ECO:0000313" key="4">
    <source>
        <dbReference type="Proteomes" id="UP000827284"/>
    </source>
</evidence>
<keyword evidence="4" id="KW-1185">Reference proteome</keyword>
<dbReference type="Pfam" id="PF08588">
    <property type="entry name" value="Duc1"/>
    <property type="match status" value="1"/>
</dbReference>
<feature type="region of interest" description="Disordered" evidence="1">
    <location>
        <begin position="212"/>
        <end position="241"/>
    </location>
</feature>
<accession>A0A9P3HHW8</accession>
<reference evidence="3" key="2">
    <citation type="journal article" date="2022" name="Microbiol. Resour. Announc.">
        <title>Whole-Genome Sequence of Entomortierella parvispora E1425, a Mucoromycotan Fungus Associated with Burkholderiaceae-Related Endosymbiotic Bacteria.</title>
        <authorList>
            <person name="Herlambang A."/>
            <person name="Guo Y."/>
            <person name="Takashima Y."/>
            <person name="Narisawa K."/>
            <person name="Ohta H."/>
            <person name="Nishizawa T."/>
        </authorList>
    </citation>
    <scope>NUCLEOTIDE SEQUENCE</scope>
    <source>
        <strain evidence="3">E1425</strain>
    </source>
</reference>
<evidence type="ECO:0000313" key="3">
    <source>
        <dbReference type="EMBL" id="GJJ76932.1"/>
    </source>
</evidence>
<dbReference type="PANTHER" id="PTHR34826">
    <property type="entry name" value="UPF0590 PROTEIN C409.17C"/>
    <property type="match status" value="1"/>
</dbReference>
<gene>
    <name evidence="3" type="ORF">EMPS_09291</name>
</gene>
<organism evidence="3 4">
    <name type="scientific">Entomortierella parvispora</name>
    <dbReference type="NCBI Taxonomy" id="205924"/>
    <lineage>
        <taxon>Eukaryota</taxon>
        <taxon>Fungi</taxon>
        <taxon>Fungi incertae sedis</taxon>
        <taxon>Mucoromycota</taxon>
        <taxon>Mortierellomycotina</taxon>
        <taxon>Mortierellomycetes</taxon>
        <taxon>Mortierellales</taxon>
        <taxon>Mortierellaceae</taxon>
        <taxon>Entomortierella</taxon>
    </lineage>
</organism>
<evidence type="ECO:0000259" key="2">
    <source>
        <dbReference type="Pfam" id="PF08588"/>
    </source>
</evidence>
<sequence>MVDETKPAGFRLRVSAGPDTDHLTILSVNDDSNPLQIESDEFVGQIVVRIKGLDKKFGYEQGQLKDNLKVLPDSPWFTKPGGDNNLSSVQVSGRFKREWPGDQVVFGNQFDKPLRLPPFSWIALRFIQYIDPGLKADIYSDRPWAFSPLIATMNTVNVAGWHIDPATKDKADRAEKIGQEEVKERLEQELPPWPSPDGEHIVEDTSLLFSSPKQVPEEGEPTQDDASNGVATASDKESVVPPTTALNVSARRSFFSKEQNLKEHSYRPDQVYGFDFFNPYLDFANFTLNVPGFSVDITRYWDGQPLTYVIKAQDDSVIFMVFQFELLPLEDTIVE</sequence>
<proteinExistence type="predicted"/>
<comment type="caution">
    <text evidence="3">The sequence shown here is derived from an EMBL/GenBank/DDBJ whole genome shotgun (WGS) entry which is preliminary data.</text>
</comment>
<dbReference type="EMBL" id="BQFW01000013">
    <property type="protein sequence ID" value="GJJ76932.1"/>
    <property type="molecule type" value="Genomic_DNA"/>
</dbReference>
<evidence type="ECO:0000256" key="1">
    <source>
        <dbReference type="SAM" id="MobiDB-lite"/>
    </source>
</evidence>
<protein>
    <recommendedName>
        <fullName evidence="2">Domain of unknown function at the cortex 1 domain-containing protein</fullName>
    </recommendedName>
</protein>
<dbReference type="Proteomes" id="UP000827284">
    <property type="component" value="Unassembled WGS sequence"/>
</dbReference>
<dbReference type="OrthoDB" id="2119945at2759"/>